<dbReference type="InParanoid" id="A0A2K1X8B2"/>
<dbReference type="InterPro" id="IPR011990">
    <property type="entry name" value="TPR-like_helical_dom_sf"/>
</dbReference>
<keyword evidence="5" id="KW-1185">Reference proteome</keyword>
<dbReference type="Proteomes" id="UP000006729">
    <property type="component" value="Chromosome 17"/>
</dbReference>
<dbReference type="GO" id="GO:0003723">
    <property type="term" value="F:RNA binding"/>
    <property type="evidence" value="ECO:0007669"/>
    <property type="project" value="InterPro"/>
</dbReference>
<dbReference type="Pfam" id="PF20431">
    <property type="entry name" value="E_motif"/>
    <property type="match status" value="1"/>
</dbReference>
<dbReference type="Pfam" id="PF13041">
    <property type="entry name" value="PPR_2"/>
    <property type="match status" value="1"/>
</dbReference>
<dbReference type="InterPro" id="IPR002885">
    <property type="entry name" value="PPR_rpt"/>
</dbReference>
<evidence type="ECO:0000256" key="2">
    <source>
        <dbReference type="ARBA" id="ARBA00061659"/>
    </source>
</evidence>
<keyword evidence="1" id="KW-0677">Repeat</keyword>
<gene>
    <name evidence="4" type="ORF">POPTR_017G153700</name>
</gene>
<reference evidence="4 5" key="1">
    <citation type="journal article" date="2006" name="Science">
        <title>The genome of black cottonwood, Populus trichocarpa (Torr. &amp; Gray).</title>
        <authorList>
            <person name="Tuskan G.A."/>
            <person name="Difazio S."/>
            <person name="Jansson S."/>
            <person name="Bohlmann J."/>
            <person name="Grigoriev I."/>
            <person name="Hellsten U."/>
            <person name="Putnam N."/>
            <person name="Ralph S."/>
            <person name="Rombauts S."/>
            <person name="Salamov A."/>
            <person name="Schein J."/>
            <person name="Sterck L."/>
            <person name="Aerts A."/>
            <person name="Bhalerao R.R."/>
            <person name="Bhalerao R.P."/>
            <person name="Blaudez D."/>
            <person name="Boerjan W."/>
            <person name="Brun A."/>
            <person name="Brunner A."/>
            <person name="Busov V."/>
            <person name="Campbell M."/>
            <person name="Carlson J."/>
            <person name="Chalot M."/>
            <person name="Chapman J."/>
            <person name="Chen G.L."/>
            <person name="Cooper D."/>
            <person name="Coutinho P.M."/>
            <person name="Couturier J."/>
            <person name="Covert S."/>
            <person name="Cronk Q."/>
            <person name="Cunningham R."/>
            <person name="Davis J."/>
            <person name="Degroeve S."/>
            <person name="Dejardin A."/>
            <person name="Depamphilis C."/>
            <person name="Detter J."/>
            <person name="Dirks B."/>
            <person name="Dubchak I."/>
            <person name="Duplessis S."/>
            <person name="Ehlting J."/>
            <person name="Ellis B."/>
            <person name="Gendler K."/>
            <person name="Goodstein D."/>
            <person name="Gribskov M."/>
            <person name="Grimwood J."/>
            <person name="Groover A."/>
            <person name="Gunter L."/>
            <person name="Hamberger B."/>
            <person name="Heinze B."/>
            <person name="Helariutta Y."/>
            <person name="Henrissat B."/>
            <person name="Holligan D."/>
            <person name="Holt R."/>
            <person name="Huang W."/>
            <person name="Islam-Faridi N."/>
            <person name="Jones S."/>
            <person name="Jones-Rhoades M."/>
            <person name="Jorgensen R."/>
            <person name="Joshi C."/>
            <person name="Kangasjarvi J."/>
            <person name="Karlsson J."/>
            <person name="Kelleher C."/>
            <person name="Kirkpatrick R."/>
            <person name="Kirst M."/>
            <person name="Kohler A."/>
            <person name="Kalluri U."/>
            <person name="Larimer F."/>
            <person name="Leebens-Mack J."/>
            <person name="Leple J.C."/>
            <person name="Locascio P."/>
            <person name="Lou Y."/>
            <person name="Lucas S."/>
            <person name="Martin F."/>
            <person name="Montanini B."/>
            <person name="Napoli C."/>
            <person name="Nelson D.R."/>
            <person name="Nelson C."/>
            <person name="Nieminen K."/>
            <person name="Nilsson O."/>
            <person name="Pereda V."/>
            <person name="Peter G."/>
            <person name="Philippe R."/>
            <person name="Pilate G."/>
            <person name="Poliakov A."/>
            <person name="Razumovskaya J."/>
            <person name="Richardson P."/>
            <person name="Rinaldi C."/>
            <person name="Ritland K."/>
            <person name="Rouze P."/>
            <person name="Ryaboy D."/>
            <person name="Schmutz J."/>
            <person name="Schrader J."/>
            <person name="Segerman B."/>
            <person name="Shin H."/>
            <person name="Siddiqui A."/>
            <person name="Sterky F."/>
            <person name="Terry A."/>
            <person name="Tsai C.J."/>
            <person name="Uberbacher E."/>
            <person name="Unneberg P."/>
            <person name="Vahala J."/>
            <person name="Wall K."/>
            <person name="Wessler S."/>
            <person name="Yang G."/>
            <person name="Yin T."/>
            <person name="Douglas C."/>
            <person name="Marra M."/>
            <person name="Sandberg G."/>
            <person name="Van de Peer Y."/>
            <person name="Rokhsar D."/>
        </authorList>
    </citation>
    <scope>NUCLEOTIDE SEQUENCE [LARGE SCALE GENOMIC DNA]</scope>
    <source>
        <strain evidence="5">cv. Nisqually</strain>
    </source>
</reference>
<evidence type="ECO:0000256" key="1">
    <source>
        <dbReference type="ARBA" id="ARBA00022737"/>
    </source>
</evidence>
<accession>A0A2K1X8B2</accession>
<organism evidence="4 5">
    <name type="scientific">Populus trichocarpa</name>
    <name type="common">Western balsam poplar</name>
    <name type="synonym">Populus balsamifera subsp. trichocarpa</name>
    <dbReference type="NCBI Taxonomy" id="3694"/>
    <lineage>
        <taxon>Eukaryota</taxon>
        <taxon>Viridiplantae</taxon>
        <taxon>Streptophyta</taxon>
        <taxon>Embryophyta</taxon>
        <taxon>Tracheophyta</taxon>
        <taxon>Spermatophyta</taxon>
        <taxon>Magnoliopsida</taxon>
        <taxon>eudicotyledons</taxon>
        <taxon>Gunneridae</taxon>
        <taxon>Pentapetalae</taxon>
        <taxon>rosids</taxon>
        <taxon>fabids</taxon>
        <taxon>Malpighiales</taxon>
        <taxon>Salicaceae</taxon>
        <taxon>Saliceae</taxon>
        <taxon>Populus</taxon>
    </lineage>
</organism>
<name>A0A2K1X8B2_POPTR</name>
<dbReference type="InterPro" id="IPR046960">
    <property type="entry name" value="PPR_At4g14850-like_plant"/>
</dbReference>
<dbReference type="GO" id="GO:0016556">
    <property type="term" value="P:mRNA modification"/>
    <property type="evidence" value="ECO:0007669"/>
    <property type="project" value="UniProtKB-ARBA"/>
</dbReference>
<evidence type="ECO:0008006" key="6">
    <source>
        <dbReference type="Google" id="ProtNLM"/>
    </source>
</evidence>
<dbReference type="EMBL" id="CM009306">
    <property type="protein sequence ID" value="PNS97012.1"/>
    <property type="molecule type" value="Genomic_DNA"/>
</dbReference>
<dbReference type="SUPFAM" id="SSF48452">
    <property type="entry name" value="TPR-like"/>
    <property type="match status" value="1"/>
</dbReference>
<feature type="repeat" description="PPR" evidence="3">
    <location>
        <begin position="300"/>
        <end position="334"/>
    </location>
</feature>
<proteinExistence type="inferred from homology"/>
<dbReference type="NCBIfam" id="TIGR00756">
    <property type="entry name" value="PPR"/>
    <property type="match status" value="5"/>
</dbReference>
<dbReference type="PANTHER" id="PTHR47926:SF497">
    <property type="entry name" value="TETRATRICOPEPTIDE-LIKE HELICAL DOMAIN SUPERFAMILY"/>
    <property type="match status" value="1"/>
</dbReference>
<dbReference type="PANTHER" id="PTHR47926">
    <property type="entry name" value="PENTATRICOPEPTIDE REPEAT-CONTAINING PROTEIN"/>
    <property type="match status" value="1"/>
</dbReference>
<evidence type="ECO:0000313" key="5">
    <source>
        <dbReference type="Proteomes" id="UP000006729"/>
    </source>
</evidence>
<sequence length="530" mass="59039">MKRQSLKLLLQSCADLVTLKQIHAQALTQGLLFIEQPLACKLVNRYAKLGNPRDAQKVFGYIQDPDRVTYTSLINLYLSTQLPIKAFSVFSKLVNEGLRPDSHSVVGALSACGKKQDLLNGKLVHGMIFRFQLGANSIVGNALIDMYCRNGEIKIAQLVFKQMGIKDVSSWTSLLNGFVMCNGLESARRVFDEMPWRNDVAWTAMITGYVRGGMPIRGLEMFRQMKAEGENQPTVITAVAVLSGCADLGAHDHGQAVHGYISKVNLDKGATVSNALMDMYSKGGCVESAMKIFDRLVKKDVFSWTTMISAHSSHGKGNHALEVFYDMLESGVIPNDVTFLLVLSGCSHSGLLVEANKLFNGMIQCYGFEPKIEHYGCMVDLLCRAGLLEEAKELIDNMPMDPDAVIWRSLLSACMNQRNLGLAEIAGKKIIELEPHDDGVYVLLSNIYHVANRMKDARKMRKMMGDQKVMKKPACSYIELNGVVHQFHTENATHHASTKIYMLLEMINEHLRLDTDYSLLEMDLVYDGLL</sequence>
<dbReference type="Gene3D" id="1.25.40.10">
    <property type="entry name" value="Tetratricopeptide repeat domain"/>
    <property type="match status" value="3"/>
</dbReference>
<dbReference type="GO" id="GO:0005737">
    <property type="term" value="C:cytoplasm"/>
    <property type="evidence" value="ECO:0007669"/>
    <property type="project" value="UniProtKB-ARBA"/>
</dbReference>
<protein>
    <recommendedName>
        <fullName evidence="6">Pentatricopeptide repeat-containing protein</fullName>
    </recommendedName>
</protein>
<feature type="repeat" description="PPR" evidence="3">
    <location>
        <begin position="136"/>
        <end position="170"/>
    </location>
</feature>
<evidence type="ECO:0000313" key="4">
    <source>
        <dbReference type="EMBL" id="PNS97012.1"/>
    </source>
</evidence>
<comment type="similarity">
    <text evidence="2">Belongs to the PPR family. PCMP-E subfamily.</text>
</comment>
<dbReference type="InterPro" id="IPR046848">
    <property type="entry name" value="E_motif"/>
</dbReference>
<dbReference type="FunFam" id="1.25.40.10:FF:000277">
    <property type="entry name" value="Pentatricopeptide repeat-containing protein, mitochondrial"/>
    <property type="match status" value="1"/>
</dbReference>
<dbReference type="AlphaFoldDB" id="A0A2K1X8B2"/>
<feature type="repeat" description="PPR" evidence="3">
    <location>
        <begin position="66"/>
        <end position="100"/>
    </location>
</feature>
<evidence type="ECO:0000256" key="3">
    <source>
        <dbReference type="PROSITE-ProRule" id="PRU00708"/>
    </source>
</evidence>
<feature type="repeat" description="PPR" evidence="3">
    <location>
        <begin position="198"/>
        <end position="232"/>
    </location>
</feature>
<dbReference type="Pfam" id="PF01535">
    <property type="entry name" value="PPR"/>
    <property type="match status" value="4"/>
</dbReference>
<dbReference type="Pfam" id="PF12854">
    <property type="entry name" value="PPR_1"/>
    <property type="match status" value="1"/>
</dbReference>
<dbReference type="PROSITE" id="PS51375">
    <property type="entry name" value="PPR"/>
    <property type="match status" value="4"/>
</dbReference>
<dbReference type="GO" id="GO:0009451">
    <property type="term" value="P:RNA modification"/>
    <property type="evidence" value="ECO:0000318"/>
    <property type="project" value="GO_Central"/>
</dbReference>